<dbReference type="Proteomes" id="UP000321057">
    <property type="component" value="Unassembled WGS sequence"/>
</dbReference>
<comment type="caution">
    <text evidence="1">The sequence shown here is derived from an EMBL/GenBank/DDBJ whole genome shotgun (WGS) entry which is preliminary data.</text>
</comment>
<name>A0ABQ0Y5E2_STAGA</name>
<gene>
    <name evidence="1" type="ORF">SGA02_24530</name>
</gene>
<protein>
    <submittedName>
        <fullName evidence="1">Uncharacterized protein</fullName>
    </submittedName>
</protein>
<evidence type="ECO:0000313" key="2">
    <source>
        <dbReference type="Proteomes" id="UP000321057"/>
    </source>
</evidence>
<keyword evidence="2" id="KW-1185">Reference proteome</keyword>
<proteinExistence type="predicted"/>
<dbReference type="EMBL" id="BKAX01000007">
    <property type="protein sequence ID" value="GEQ06625.1"/>
    <property type="molecule type" value="Genomic_DNA"/>
</dbReference>
<organism evidence="1 2">
    <name type="scientific">Staphylococcus gallinarum</name>
    <dbReference type="NCBI Taxonomy" id="1293"/>
    <lineage>
        <taxon>Bacteria</taxon>
        <taxon>Bacillati</taxon>
        <taxon>Bacillota</taxon>
        <taxon>Bacilli</taxon>
        <taxon>Bacillales</taxon>
        <taxon>Staphylococcaceae</taxon>
        <taxon>Staphylococcus</taxon>
    </lineage>
</organism>
<evidence type="ECO:0000313" key="1">
    <source>
        <dbReference type="EMBL" id="GEQ06625.1"/>
    </source>
</evidence>
<reference evidence="1 2" key="1">
    <citation type="submission" date="2019-07" db="EMBL/GenBank/DDBJ databases">
        <title>Whole genome shotgun sequence of Staphylococcus gallinarum NBRC 109767.</title>
        <authorList>
            <person name="Hosoyama A."/>
            <person name="Uohara A."/>
            <person name="Ohji S."/>
            <person name="Ichikawa N."/>
        </authorList>
    </citation>
    <scope>NUCLEOTIDE SEQUENCE [LARGE SCALE GENOMIC DNA]</scope>
    <source>
        <strain evidence="1 2">NBRC 109767</strain>
    </source>
</reference>
<accession>A0ABQ0Y5E2</accession>
<sequence>MVEEPPKNIAVKHPNNINTPKLLSASMYFFDDFAFITPKNPIDIKTPKYNINIIKSIFFIKLPYPFEYK</sequence>